<dbReference type="RefSeq" id="WP_125671768.1">
    <property type="nucleotide sequence ID" value="NZ_RCOS01000111.1"/>
</dbReference>
<evidence type="ECO:0000256" key="1">
    <source>
        <dbReference type="SAM" id="Phobius"/>
    </source>
</evidence>
<name>A0A429GIY7_9CREN</name>
<evidence type="ECO:0000313" key="2">
    <source>
        <dbReference type="EMBL" id="RSN73735.1"/>
    </source>
</evidence>
<feature type="transmembrane region" description="Helical" evidence="1">
    <location>
        <begin position="26"/>
        <end position="47"/>
    </location>
</feature>
<dbReference type="Proteomes" id="UP000277582">
    <property type="component" value="Unassembled WGS sequence"/>
</dbReference>
<organism evidence="2 3">
    <name type="scientific">Candidatus Methanodesulfokora washburnensis</name>
    <dbReference type="NCBI Taxonomy" id="2478471"/>
    <lineage>
        <taxon>Archaea</taxon>
        <taxon>Thermoproteota</taxon>
        <taxon>Candidatus Korarchaeia</taxon>
        <taxon>Candidatus Korarchaeia incertae sedis</taxon>
        <taxon>Candidatus Methanodesulfokora</taxon>
    </lineage>
</organism>
<keyword evidence="1" id="KW-0812">Transmembrane</keyword>
<keyword evidence="1" id="KW-1133">Transmembrane helix</keyword>
<evidence type="ECO:0000313" key="3">
    <source>
        <dbReference type="Proteomes" id="UP000277582"/>
    </source>
</evidence>
<dbReference type="AlphaFoldDB" id="A0A429GIY7"/>
<sequence>MPMGSSRAETSVAVSVPRVEIPQIPWLWIALAGAGLAVIAIIGVVVASEMRKPIIVVAK</sequence>
<keyword evidence="1" id="KW-0472">Membrane</keyword>
<protein>
    <submittedName>
        <fullName evidence="2">Uncharacterized protein</fullName>
    </submittedName>
</protein>
<comment type="caution">
    <text evidence="2">The sequence shown here is derived from an EMBL/GenBank/DDBJ whole genome shotgun (WGS) entry which is preliminary data.</text>
</comment>
<reference evidence="2 3" key="1">
    <citation type="submission" date="2018-10" db="EMBL/GenBank/DDBJ databases">
        <title>Co-occurring genomic capacity for anaerobic methane metabolism and dissimilatory sulfite reduction discovered in the Korarchaeota.</title>
        <authorList>
            <person name="Mckay L.J."/>
            <person name="Dlakic M."/>
            <person name="Fields M.W."/>
            <person name="Delmont T.O."/>
            <person name="Eren A.M."/>
            <person name="Jay Z.J."/>
            <person name="Klingelsmith K.B."/>
            <person name="Rusch D.B."/>
            <person name="Inskeep W.P."/>
        </authorList>
    </citation>
    <scope>NUCLEOTIDE SEQUENCE [LARGE SCALE GENOMIC DNA]</scope>
    <source>
        <strain evidence="2 3">MDKW</strain>
    </source>
</reference>
<accession>A0A429GIY7</accession>
<dbReference type="EMBL" id="RCOS01000111">
    <property type="protein sequence ID" value="RSN73735.1"/>
    <property type="molecule type" value="Genomic_DNA"/>
</dbReference>
<gene>
    <name evidence="2" type="ORF">D6D85_09590</name>
</gene>
<keyword evidence="3" id="KW-1185">Reference proteome</keyword>
<proteinExistence type="predicted"/>